<dbReference type="RefSeq" id="WP_132700301.1">
    <property type="nucleotide sequence ID" value="NZ_SLZR01000003.1"/>
</dbReference>
<dbReference type="Pfam" id="PF00534">
    <property type="entry name" value="Glycos_transf_1"/>
    <property type="match status" value="1"/>
</dbReference>
<dbReference type="AlphaFoldDB" id="A0A4V6NY44"/>
<comment type="caution">
    <text evidence="2">The sequence shown here is derived from an EMBL/GenBank/DDBJ whole genome shotgun (WGS) entry which is preliminary data.</text>
</comment>
<dbReference type="GO" id="GO:0016757">
    <property type="term" value="F:glycosyltransferase activity"/>
    <property type="evidence" value="ECO:0007669"/>
    <property type="project" value="InterPro"/>
</dbReference>
<dbReference type="EMBL" id="SLZR01000003">
    <property type="protein sequence ID" value="TCS42376.1"/>
    <property type="molecule type" value="Genomic_DNA"/>
</dbReference>
<name>A0A4V6NY44_9GAMM</name>
<gene>
    <name evidence="2" type="ORF">BCF53_10337</name>
</gene>
<sequence>MKTIGYVLGDFPVLSETFIGNEMRALQDRGFGIAPFAFASNPEQGQPIDKPLAEQTQKIIAVPTVKALAMWGKNAANSARALSFVQQQTGLPKKSLIKSAGQLAYLASQANCSHLHAHFALHTAATAIVAAKLLGCTVSFVGHGFDVYVSPTDLALKLQHASFAVAVCEDMQQLFQQLAPKQQVPLIPCGIDPSRYELRTPASHNQRLLFIGRLAEKKGLPDLLSALAMMPEKNRPGLDIVGDGPLREQLQQQIQALGLKRQVQLLGAKPAEWFIENAASYAALCAPFCKAENGDRDTGPLVVKEAMALGLPVICSEFMGCREILTEDSGTFTLPNAPYNIASAIEKNLAFTAAERNSLIHRARMRVTCLYSCEISALKMSLAIQGHRHDA</sequence>
<dbReference type="OrthoDB" id="9802525at2"/>
<dbReference type="InterPro" id="IPR050194">
    <property type="entry name" value="Glycosyltransferase_grp1"/>
</dbReference>
<dbReference type="PANTHER" id="PTHR45947:SF14">
    <property type="entry name" value="SLL1723 PROTEIN"/>
    <property type="match status" value="1"/>
</dbReference>
<accession>A0A4V6NY44</accession>
<protein>
    <submittedName>
        <fullName evidence="2">Glycosyltransferase involved in cell wall biosynthesis</fullName>
    </submittedName>
</protein>
<reference evidence="2 3" key="1">
    <citation type="submission" date="2019-03" db="EMBL/GenBank/DDBJ databases">
        <title>Genomic Encyclopedia of Archaeal and Bacterial Type Strains, Phase II (KMG-II): from individual species to whole genera.</title>
        <authorList>
            <person name="Goeker M."/>
        </authorList>
    </citation>
    <scope>NUCLEOTIDE SEQUENCE [LARGE SCALE GENOMIC DNA]</scope>
    <source>
        <strain evidence="2 3">DSM 15388</strain>
    </source>
</reference>
<evidence type="ECO:0000259" key="1">
    <source>
        <dbReference type="Pfam" id="PF00534"/>
    </source>
</evidence>
<evidence type="ECO:0000313" key="3">
    <source>
        <dbReference type="Proteomes" id="UP000295793"/>
    </source>
</evidence>
<evidence type="ECO:0000313" key="2">
    <source>
        <dbReference type="EMBL" id="TCS42376.1"/>
    </source>
</evidence>
<dbReference type="Gene3D" id="3.40.50.2000">
    <property type="entry name" value="Glycogen Phosphorylase B"/>
    <property type="match status" value="2"/>
</dbReference>
<dbReference type="Proteomes" id="UP000295793">
    <property type="component" value="Unassembled WGS sequence"/>
</dbReference>
<dbReference type="InterPro" id="IPR001296">
    <property type="entry name" value="Glyco_trans_1"/>
</dbReference>
<organism evidence="2 3">
    <name type="scientific">Reinekea marinisedimentorum</name>
    <dbReference type="NCBI Taxonomy" id="230495"/>
    <lineage>
        <taxon>Bacteria</taxon>
        <taxon>Pseudomonadati</taxon>
        <taxon>Pseudomonadota</taxon>
        <taxon>Gammaproteobacteria</taxon>
        <taxon>Oceanospirillales</taxon>
        <taxon>Saccharospirillaceae</taxon>
        <taxon>Reinekea</taxon>
    </lineage>
</organism>
<dbReference type="PANTHER" id="PTHR45947">
    <property type="entry name" value="SULFOQUINOVOSYL TRANSFERASE SQD2"/>
    <property type="match status" value="1"/>
</dbReference>
<proteinExistence type="predicted"/>
<keyword evidence="2" id="KW-0808">Transferase</keyword>
<dbReference type="SUPFAM" id="SSF53756">
    <property type="entry name" value="UDP-Glycosyltransferase/glycogen phosphorylase"/>
    <property type="match status" value="1"/>
</dbReference>
<keyword evidence="3" id="KW-1185">Reference proteome</keyword>
<feature type="domain" description="Glycosyl transferase family 1" evidence="1">
    <location>
        <begin position="206"/>
        <end position="364"/>
    </location>
</feature>